<accession>A0A5B9Y385</accession>
<dbReference type="RefSeq" id="WP_166507960.1">
    <property type="nucleotide sequence ID" value="NZ_CP043026.1"/>
</dbReference>
<sequence length="576" mass="67485">MIYLIKFNYNRIFTSKFFIFSTLFTFLSSLMLYVIWVVKDSNLYLNWISLAVWIIYIASMSVYFISNIMISDVKNGIFSLEVRKGVDYKSAMWVKLMVVKSIIWLTILLAMLLFYIVVIIIKPLKVQAYMDGFIPGYAALFALDFLFTGTCLLCGSFIKLKPLLAINSFLIGVFIFSPLIGTFHTAFLHKNYKYGVYVSSSSEHLTGLRLQKYADENKEGLVSFFFNEITTFNDPENLVIKRKGNILDHSFDYILEEKNFRMFYFLSIGQPLEIEETLNADKEMNAVFDFSLTEKFKNSKIINFFNKTILINEENNFEESIFEGFDIKNLTGKNQLFDYLDFLSSTEMVQLLEKEFNFKDVKKDLNFIKDLAWDFWLWEKMFVGPDYRGDYIVNVNSGTSGVYPSVWGTARYYSFSSLTDYKIRDGNQLFIILMSYWIYKNGRVKPNTGKNVVEGSAYDLIYNDEDKKSKLFLVNPIFSFPYMTLFTKTSSNIFVSEFLSDTLMPFTYMHDLALYENENAIVKETKLFIERDNLPVKYFENTKLVIDVWKFYLAYIVIAFILALPTHFIYIKRVRP</sequence>
<feature type="transmembrane region" description="Helical" evidence="1">
    <location>
        <begin position="165"/>
        <end position="187"/>
    </location>
</feature>
<evidence type="ECO:0000313" key="3">
    <source>
        <dbReference type="Proteomes" id="UP000323144"/>
    </source>
</evidence>
<dbReference type="EMBL" id="CP043026">
    <property type="protein sequence ID" value="QEH61568.1"/>
    <property type="molecule type" value="Genomic_DNA"/>
</dbReference>
<reference evidence="2 3" key="1">
    <citation type="submission" date="2019-08" db="EMBL/GenBank/DDBJ databases">
        <title>Complete genome sequence of Spiroplasma chinense CCH (DSM 19755).</title>
        <authorList>
            <person name="Shen H.-Y."/>
            <person name="Lin Y.-C."/>
            <person name="Chou L."/>
            <person name="Kuo C.-H."/>
        </authorList>
    </citation>
    <scope>NUCLEOTIDE SEQUENCE [LARGE SCALE GENOMIC DNA]</scope>
    <source>
        <strain evidence="2 3">CCH</strain>
    </source>
</reference>
<keyword evidence="3" id="KW-1185">Reference proteome</keyword>
<dbReference type="AlphaFoldDB" id="A0A5B9Y385"/>
<protein>
    <submittedName>
        <fullName evidence="2">Uncharacterized protein</fullName>
    </submittedName>
</protein>
<proteinExistence type="predicted"/>
<keyword evidence="1" id="KW-1133">Transmembrane helix</keyword>
<feature type="transmembrane region" description="Helical" evidence="1">
    <location>
        <begin position="551"/>
        <end position="571"/>
    </location>
</feature>
<evidence type="ECO:0000313" key="2">
    <source>
        <dbReference type="EMBL" id="QEH61568.1"/>
    </source>
</evidence>
<feature type="transmembrane region" description="Helical" evidence="1">
    <location>
        <begin position="44"/>
        <end position="65"/>
    </location>
</feature>
<dbReference type="Proteomes" id="UP000323144">
    <property type="component" value="Chromosome"/>
</dbReference>
<keyword evidence="1" id="KW-0472">Membrane</keyword>
<keyword evidence="1" id="KW-0812">Transmembrane</keyword>
<feature type="transmembrane region" description="Helical" evidence="1">
    <location>
        <begin position="133"/>
        <end position="158"/>
    </location>
</feature>
<evidence type="ECO:0000256" key="1">
    <source>
        <dbReference type="SAM" id="Phobius"/>
    </source>
</evidence>
<feature type="transmembrane region" description="Helical" evidence="1">
    <location>
        <begin position="12"/>
        <end position="38"/>
    </location>
</feature>
<gene>
    <name evidence="2" type="ORF">SCHIN_v1c03710</name>
</gene>
<organism evidence="2 3">
    <name type="scientific">Spiroplasma chinense</name>
    <dbReference type="NCBI Taxonomy" id="216932"/>
    <lineage>
        <taxon>Bacteria</taxon>
        <taxon>Bacillati</taxon>
        <taxon>Mycoplasmatota</taxon>
        <taxon>Mollicutes</taxon>
        <taxon>Entomoplasmatales</taxon>
        <taxon>Spiroplasmataceae</taxon>
        <taxon>Spiroplasma</taxon>
    </lineage>
</organism>
<dbReference type="KEGG" id="schi:SCHIN_v1c03710"/>
<name>A0A5B9Y385_9MOLU</name>
<feature type="transmembrane region" description="Helical" evidence="1">
    <location>
        <begin position="102"/>
        <end position="121"/>
    </location>
</feature>